<dbReference type="AlphaFoldDB" id="A0A4P9XFT4"/>
<protein>
    <recommendedName>
        <fullName evidence="6">Fatty acid hydroxylase domain-containing protein</fullName>
    </recommendedName>
</protein>
<dbReference type="InterPro" id="IPR006694">
    <property type="entry name" value="Fatty_acid_hydroxylase"/>
</dbReference>
<dbReference type="GO" id="GO:0008610">
    <property type="term" value="P:lipid biosynthetic process"/>
    <property type="evidence" value="ECO:0007669"/>
    <property type="project" value="InterPro"/>
</dbReference>
<keyword evidence="8" id="KW-1185">Reference proteome</keyword>
<organism evidence="7 8">
    <name type="scientific">Thamnocephalis sphaerospora</name>
    <dbReference type="NCBI Taxonomy" id="78915"/>
    <lineage>
        <taxon>Eukaryota</taxon>
        <taxon>Fungi</taxon>
        <taxon>Fungi incertae sedis</taxon>
        <taxon>Zoopagomycota</taxon>
        <taxon>Zoopagomycotina</taxon>
        <taxon>Zoopagomycetes</taxon>
        <taxon>Zoopagales</taxon>
        <taxon>Sigmoideomycetaceae</taxon>
        <taxon>Thamnocephalis</taxon>
    </lineage>
</organism>
<dbReference type="InterPro" id="IPR050307">
    <property type="entry name" value="Sterol_Desaturase_Related"/>
</dbReference>
<dbReference type="PANTHER" id="PTHR11863">
    <property type="entry name" value="STEROL DESATURASE"/>
    <property type="match status" value="1"/>
</dbReference>
<feature type="domain" description="Fatty acid hydroxylase" evidence="6">
    <location>
        <begin position="105"/>
        <end position="228"/>
    </location>
</feature>
<evidence type="ECO:0000256" key="1">
    <source>
        <dbReference type="ARBA" id="ARBA00004370"/>
    </source>
</evidence>
<accession>A0A4P9XFT4</accession>
<dbReference type="GO" id="GO:0005506">
    <property type="term" value="F:iron ion binding"/>
    <property type="evidence" value="ECO:0007669"/>
    <property type="project" value="InterPro"/>
</dbReference>
<evidence type="ECO:0000256" key="4">
    <source>
        <dbReference type="ARBA" id="ARBA00023136"/>
    </source>
</evidence>
<evidence type="ECO:0000313" key="7">
    <source>
        <dbReference type="EMBL" id="RKP04418.1"/>
    </source>
</evidence>
<comment type="subcellular location">
    <subcellularLocation>
        <location evidence="1">Membrane</location>
    </subcellularLocation>
</comment>
<sequence length="229" mass="26436">SYPDNLLFMLGTFTVGTVVFWPYALLLSLLDLWKVPQTFWRYKVQPAREPTAAWYYKAIHQAAFNWVFVTIPFGAAVYGIIAYGQGRSITMEELPSVSNIVRDLIVFALVEEIGFYYSHRLLHHPRIYKYIHKRHHEYTAPVGITAIYAHPIEHLVGNLTPLFLGPVIMRSHVMMLWIWISIGLVNTINSHSGFALPWMPSPLEHDYHHQVFNANYGVLGICDMLHNTR</sequence>
<dbReference type="Proteomes" id="UP000271241">
    <property type="component" value="Unassembled WGS sequence"/>
</dbReference>
<dbReference type="STRING" id="78915.A0A4P9XFT4"/>
<evidence type="ECO:0000256" key="3">
    <source>
        <dbReference type="ARBA" id="ARBA00022989"/>
    </source>
</evidence>
<keyword evidence="3 5" id="KW-1133">Transmembrane helix</keyword>
<dbReference type="OrthoDB" id="408954at2759"/>
<feature type="non-terminal residue" evidence="7">
    <location>
        <position position="229"/>
    </location>
</feature>
<evidence type="ECO:0000259" key="6">
    <source>
        <dbReference type="Pfam" id="PF04116"/>
    </source>
</evidence>
<dbReference type="GO" id="GO:0016020">
    <property type="term" value="C:membrane"/>
    <property type="evidence" value="ECO:0007669"/>
    <property type="project" value="UniProtKB-SubCell"/>
</dbReference>
<gene>
    <name evidence="7" type="ORF">THASP1DRAFT_9916</name>
</gene>
<proteinExistence type="predicted"/>
<feature type="non-terminal residue" evidence="7">
    <location>
        <position position="1"/>
    </location>
</feature>
<evidence type="ECO:0000256" key="5">
    <source>
        <dbReference type="SAM" id="Phobius"/>
    </source>
</evidence>
<keyword evidence="2 5" id="KW-0812">Transmembrane</keyword>
<dbReference type="GO" id="GO:0016491">
    <property type="term" value="F:oxidoreductase activity"/>
    <property type="evidence" value="ECO:0007669"/>
    <property type="project" value="InterPro"/>
</dbReference>
<dbReference type="Pfam" id="PF04116">
    <property type="entry name" value="FA_hydroxylase"/>
    <property type="match status" value="1"/>
</dbReference>
<keyword evidence="4 5" id="KW-0472">Membrane</keyword>
<reference evidence="8" key="1">
    <citation type="journal article" date="2018" name="Nat. Microbiol.">
        <title>Leveraging single-cell genomics to expand the fungal tree of life.</title>
        <authorList>
            <person name="Ahrendt S.R."/>
            <person name="Quandt C.A."/>
            <person name="Ciobanu D."/>
            <person name="Clum A."/>
            <person name="Salamov A."/>
            <person name="Andreopoulos B."/>
            <person name="Cheng J.F."/>
            <person name="Woyke T."/>
            <person name="Pelin A."/>
            <person name="Henrissat B."/>
            <person name="Reynolds N.K."/>
            <person name="Benny G.L."/>
            <person name="Smith M.E."/>
            <person name="James T.Y."/>
            <person name="Grigoriev I.V."/>
        </authorList>
    </citation>
    <scope>NUCLEOTIDE SEQUENCE [LARGE SCALE GENOMIC DNA]</scope>
    <source>
        <strain evidence="8">RSA 1356</strain>
    </source>
</reference>
<feature type="transmembrane region" description="Helical" evidence="5">
    <location>
        <begin position="6"/>
        <end position="33"/>
    </location>
</feature>
<evidence type="ECO:0000256" key="2">
    <source>
        <dbReference type="ARBA" id="ARBA00022692"/>
    </source>
</evidence>
<dbReference type="EMBL" id="KZ993747">
    <property type="protein sequence ID" value="RKP04418.1"/>
    <property type="molecule type" value="Genomic_DNA"/>
</dbReference>
<name>A0A4P9XFT4_9FUNG</name>
<evidence type="ECO:0000313" key="8">
    <source>
        <dbReference type="Proteomes" id="UP000271241"/>
    </source>
</evidence>
<feature type="transmembrane region" description="Helical" evidence="5">
    <location>
        <begin position="176"/>
        <end position="199"/>
    </location>
</feature>
<feature type="transmembrane region" description="Helical" evidence="5">
    <location>
        <begin position="63"/>
        <end position="84"/>
    </location>
</feature>